<dbReference type="SUPFAM" id="SSF55729">
    <property type="entry name" value="Acyl-CoA N-acyltransferases (Nat)"/>
    <property type="match status" value="1"/>
</dbReference>
<keyword evidence="3" id="KW-1185">Reference proteome</keyword>
<sequence>MTQDFRTAPIDEQARAILAERGYEFRVVDPDDRDAMERYVLAEARGFLGGTMQQPALDAHIAEFAQNRRNSAVYDPSGADPLTPIATTNSWIGPLTLPGQRDIDAWAISGVTVAQTHRRRGIQRQMMEAELRTARGLDVPVAMLTVTESSIYARYGFGVAALAAEYRISTRGLTWTGREPEGRLDFIPVRQWRDAAPALFERTRLRDPGQVRPFAMRWDQAAGYITYEGDKSAGRQAVQYRDASGGVRGMALYTINEGTSEQDFTTHEAQIVNLIAETDDAYAALWRFFVEMDLVSTTRYDLGSADEPVRWMVSNFRAVEVRPFDMQYLRVLDVKRVLEARAYEVPGEVSFEVTDDLGFASGTWTARASTAGTVIAAAGEVADSGDLELGVVELGAMLCGGTSARTLAAAGRVVERGPGALDRATAMLASTRPPRIDSWY</sequence>
<dbReference type="PROSITE" id="PS51186">
    <property type="entry name" value="GNAT"/>
    <property type="match status" value="1"/>
</dbReference>
<dbReference type="PANTHER" id="PTHR37817:SF1">
    <property type="entry name" value="N-ACETYLTRANSFERASE EIS"/>
    <property type="match status" value="1"/>
</dbReference>
<comment type="caution">
    <text evidence="2">The sequence shown here is derived from an EMBL/GenBank/DDBJ whole genome shotgun (WGS) entry which is preliminary data.</text>
</comment>
<dbReference type="Gene3D" id="3.40.630.30">
    <property type="match status" value="2"/>
</dbReference>
<evidence type="ECO:0000259" key="1">
    <source>
        <dbReference type="PROSITE" id="PS51186"/>
    </source>
</evidence>
<reference evidence="3" key="1">
    <citation type="journal article" date="2019" name="Int. J. Syst. Evol. Microbiol.">
        <title>The Global Catalogue of Microorganisms (GCM) 10K type strain sequencing project: providing services to taxonomists for standard genome sequencing and annotation.</title>
        <authorList>
            <consortium name="The Broad Institute Genomics Platform"/>
            <consortium name="The Broad Institute Genome Sequencing Center for Infectious Disease"/>
            <person name="Wu L."/>
            <person name="Ma J."/>
        </authorList>
    </citation>
    <scope>NUCLEOTIDE SEQUENCE [LARGE SCALE GENOMIC DNA]</scope>
    <source>
        <strain evidence="3">NBRC 108894</strain>
    </source>
</reference>
<dbReference type="Proteomes" id="UP001157034">
    <property type="component" value="Unassembled WGS sequence"/>
</dbReference>
<feature type="domain" description="N-acetyltransferase" evidence="1">
    <location>
        <begin position="23"/>
        <end position="194"/>
    </location>
</feature>
<dbReference type="Gene3D" id="3.30.1050.10">
    <property type="entry name" value="SCP2 sterol-binding domain"/>
    <property type="match status" value="1"/>
</dbReference>
<dbReference type="InterPro" id="IPR000182">
    <property type="entry name" value="GNAT_dom"/>
</dbReference>
<dbReference type="SUPFAM" id="SSF55718">
    <property type="entry name" value="SCP-like"/>
    <property type="match status" value="1"/>
</dbReference>
<evidence type="ECO:0000313" key="2">
    <source>
        <dbReference type="EMBL" id="GMA96644.1"/>
    </source>
</evidence>
<dbReference type="Pfam" id="PF17668">
    <property type="entry name" value="Acetyltransf_17"/>
    <property type="match status" value="1"/>
</dbReference>
<dbReference type="PANTHER" id="PTHR37817">
    <property type="entry name" value="N-ACETYLTRANSFERASE EIS"/>
    <property type="match status" value="1"/>
</dbReference>
<dbReference type="InterPro" id="IPR036527">
    <property type="entry name" value="SCP2_sterol-bd_dom_sf"/>
</dbReference>
<evidence type="ECO:0000313" key="3">
    <source>
        <dbReference type="Proteomes" id="UP001157034"/>
    </source>
</evidence>
<dbReference type="InterPro" id="IPR016181">
    <property type="entry name" value="Acyl_CoA_acyltransferase"/>
</dbReference>
<accession>A0ABQ6K8A5</accession>
<dbReference type="InterPro" id="IPR025559">
    <property type="entry name" value="Eis_dom"/>
</dbReference>
<gene>
    <name evidence="2" type="ORF">GCM10025881_34680</name>
</gene>
<dbReference type="EMBL" id="BSVB01000001">
    <property type="protein sequence ID" value="GMA96644.1"/>
    <property type="molecule type" value="Genomic_DNA"/>
</dbReference>
<dbReference type="Pfam" id="PF13530">
    <property type="entry name" value="SCP2_2"/>
    <property type="match status" value="1"/>
</dbReference>
<dbReference type="RefSeq" id="WP_284255171.1">
    <property type="nucleotide sequence ID" value="NZ_BAAAQO010000004.1"/>
</dbReference>
<protein>
    <submittedName>
        <fullName evidence="2">UPF0256 protein</fullName>
    </submittedName>
</protein>
<dbReference type="InterPro" id="IPR051554">
    <property type="entry name" value="Acetyltransferase_Eis"/>
</dbReference>
<name>A0ABQ6K8A5_9MICO</name>
<organism evidence="2 3">
    <name type="scientific">Pseudolysinimonas kribbensis</name>
    <dbReference type="NCBI Taxonomy" id="433641"/>
    <lineage>
        <taxon>Bacteria</taxon>
        <taxon>Bacillati</taxon>
        <taxon>Actinomycetota</taxon>
        <taxon>Actinomycetes</taxon>
        <taxon>Micrococcales</taxon>
        <taxon>Microbacteriaceae</taxon>
        <taxon>Pseudolysinimonas</taxon>
    </lineage>
</organism>
<dbReference type="Pfam" id="PF13527">
    <property type="entry name" value="Acetyltransf_9"/>
    <property type="match status" value="1"/>
</dbReference>
<proteinExistence type="predicted"/>
<dbReference type="InterPro" id="IPR041380">
    <property type="entry name" value="Acetyltransf_17"/>
</dbReference>